<sequence length="161" mass="18626">MLLEMDSSYMRQLRIPNFVICIFCAICLSGHARASNPDLQPLSEMLKGEVEIATWYEVFKRCSALHIAMQKDTRNLGLSEADEAKIRKRYQKDISLWREQTGKISVKAKSKDSEEQISQSIFELSETYLKLFEQNRSEMGKSLNGLAAEDFTYCLQLQSRW</sequence>
<dbReference type="Proteomes" id="UP000193224">
    <property type="component" value="Unassembled WGS sequence"/>
</dbReference>
<evidence type="ECO:0000313" key="2">
    <source>
        <dbReference type="Proteomes" id="UP000193224"/>
    </source>
</evidence>
<keyword evidence="2" id="KW-1185">Reference proteome</keyword>
<accession>A0A1X7BTA8</accession>
<organism evidence="1 2">
    <name type="scientific">Roseovarius aestuarii</name>
    <dbReference type="NCBI Taxonomy" id="475083"/>
    <lineage>
        <taxon>Bacteria</taxon>
        <taxon>Pseudomonadati</taxon>
        <taxon>Pseudomonadota</taxon>
        <taxon>Alphaproteobacteria</taxon>
        <taxon>Rhodobacterales</taxon>
        <taxon>Roseobacteraceae</taxon>
        <taxon>Roseovarius</taxon>
    </lineage>
</organism>
<evidence type="ECO:0000313" key="1">
    <source>
        <dbReference type="EMBL" id="SMC12843.1"/>
    </source>
</evidence>
<dbReference type="EMBL" id="FWXB01000010">
    <property type="protein sequence ID" value="SMC12843.1"/>
    <property type="molecule type" value="Genomic_DNA"/>
</dbReference>
<dbReference type="AlphaFoldDB" id="A0A1X7BTA8"/>
<reference evidence="1 2" key="1">
    <citation type="submission" date="2017-03" db="EMBL/GenBank/DDBJ databases">
        <authorList>
            <person name="Afonso C.L."/>
            <person name="Miller P.J."/>
            <person name="Scott M.A."/>
            <person name="Spackman E."/>
            <person name="Goraichik I."/>
            <person name="Dimitrov K.M."/>
            <person name="Suarez D.L."/>
            <person name="Swayne D.E."/>
        </authorList>
    </citation>
    <scope>NUCLEOTIDE SEQUENCE [LARGE SCALE GENOMIC DNA]</scope>
    <source>
        <strain evidence="1 2">CECT 7745</strain>
    </source>
</reference>
<gene>
    <name evidence="1" type="ORF">ROA7745_02675</name>
</gene>
<name>A0A1X7BTA8_9RHOB</name>
<proteinExistence type="predicted"/>
<protein>
    <submittedName>
        <fullName evidence="1">Uncharacterized protein</fullName>
    </submittedName>
</protein>